<accession>A0A1I4V7U9</accession>
<name>A0A1I4V7U9_9HYPH</name>
<protein>
    <submittedName>
        <fullName evidence="2">Uncharacterized protein</fullName>
    </submittedName>
</protein>
<proteinExistence type="predicted"/>
<evidence type="ECO:0000313" key="2">
    <source>
        <dbReference type="EMBL" id="SFM97228.1"/>
    </source>
</evidence>
<gene>
    <name evidence="2" type="ORF">SAMN05192568_108916</name>
</gene>
<dbReference type="AlphaFoldDB" id="A0A1I4V7U9"/>
<sequence length="57" mass="6167">MMVLRSKSRPTAPPPKRDPYAGHMRQLLGVAKNRRGPVTLATVRGLAGDRDGGGDQR</sequence>
<reference evidence="3" key="1">
    <citation type="submission" date="2016-10" db="EMBL/GenBank/DDBJ databases">
        <authorList>
            <person name="Varghese N."/>
            <person name="Submissions S."/>
        </authorList>
    </citation>
    <scope>NUCLEOTIDE SEQUENCE [LARGE SCALE GENOMIC DNA]</scope>
    <source>
        <strain evidence="3">BL36</strain>
    </source>
</reference>
<keyword evidence="3" id="KW-1185">Reference proteome</keyword>
<dbReference type="Proteomes" id="UP000199048">
    <property type="component" value="Unassembled WGS sequence"/>
</dbReference>
<organism evidence="2 3">
    <name type="scientific">Methylobacterium pseudosasicola</name>
    <dbReference type="NCBI Taxonomy" id="582667"/>
    <lineage>
        <taxon>Bacteria</taxon>
        <taxon>Pseudomonadati</taxon>
        <taxon>Pseudomonadota</taxon>
        <taxon>Alphaproteobacteria</taxon>
        <taxon>Hyphomicrobiales</taxon>
        <taxon>Methylobacteriaceae</taxon>
        <taxon>Methylobacterium</taxon>
    </lineage>
</organism>
<evidence type="ECO:0000313" key="3">
    <source>
        <dbReference type="Proteomes" id="UP000199048"/>
    </source>
</evidence>
<feature type="compositionally biased region" description="Basic and acidic residues" evidence="1">
    <location>
        <begin position="47"/>
        <end position="57"/>
    </location>
</feature>
<evidence type="ECO:0000256" key="1">
    <source>
        <dbReference type="SAM" id="MobiDB-lite"/>
    </source>
</evidence>
<feature type="region of interest" description="Disordered" evidence="1">
    <location>
        <begin position="1"/>
        <end position="57"/>
    </location>
</feature>
<dbReference type="EMBL" id="FOTK01000089">
    <property type="protein sequence ID" value="SFM97228.1"/>
    <property type="molecule type" value="Genomic_DNA"/>
</dbReference>
<dbReference type="STRING" id="582667.SAMN05192568_108916"/>
<dbReference type="RefSeq" id="WP_167367904.1">
    <property type="nucleotide sequence ID" value="NZ_FOTK01000089.1"/>
</dbReference>